<comment type="caution">
    <text evidence="2">The sequence shown here is derived from an EMBL/GenBank/DDBJ whole genome shotgun (WGS) entry which is preliminary data.</text>
</comment>
<evidence type="ECO:0000313" key="3">
    <source>
        <dbReference type="Proteomes" id="UP001216907"/>
    </source>
</evidence>
<evidence type="ECO:0000256" key="1">
    <source>
        <dbReference type="SAM" id="MobiDB-lite"/>
    </source>
</evidence>
<name>A0ABT6F6N1_9BACT</name>
<dbReference type="EMBL" id="JARRAG010000001">
    <property type="protein sequence ID" value="MDG3003230.1"/>
    <property type="molecule type" value="Genomic_DNA"/>
</dbReference>
<dbReference type="Proteomes" id="UP001216907">
    <property type="component" value="Unassembled WGS sequence"/>
</dbReference>
<evidence type="ECO:0000313" key="2">
    <source>
        <dbReference type="EMBL" id="MDG3003230.1"/>
    </source>
</evidence>
<accession>A0ABT6F6N1</accession>
<organism evidence="2 3">
    <name type="scientific">Paludisphaera mucosa</name>
    <dbReference type="NCBI Taxonomy" id="3030827"/>
    <lineage>
        <taxon>Bacteria</taxon>
        <taxon>Pseudomonadati</taxon>
        <taxon>Planctomycetota</taxon>
        <taxon>Planctomycetia</taxon>
        <taxon>Isosphaerales</taxon>
        <taxon>Isosphaeraceae</taxon>
        <taxon>Paludisphaera</taxon>
    </lineage>
</organism>
<reference evidence="2 3" key="1">
    <citation type="submission" date="2023-03" db="EMBL/GenBank/DDBJ databases">
        <title>Paludisphaera mucosa sp. nov. a novel planctomycete from northern fen.</title>
        <authorList>
            <person name="Ivanova A."/>
        </authorList>
    </citation>
    <scope>NUCLEOTIDE SEQUENCE [LARGE SCALE GENOMIC DNA]</scope>
    <source>
        <strain evidence="2 3">Pla2</strain>
    </source>
</reference>
<sequence length="161" mass="17628">MNDIVPARPAHEKGGDADWTETFLSVLAETGNVTAAARMAGVNRDTPYGRRETDSAFAKAWASALEEACDVLELEARRRAYEGTKEPVFYQGYQCGVVKKYSDTLMIVLLKAHRPEKFREKFSAEHSGEIKVVVEYADGDPAYAPPAAPRPGDDPPLDGPV</sequence>
<keyword evidence="3" id="KW-1185">Reference proteome</keyword>
<proteinExistence type="predicted"/>
<dbReference type="RefSeq" id="WP_277859584.1">
    <property type="nucleotide sequence ID" value="NZ_JARRAG010000001.1"/>
</dbReference>
<feature type="region of interest" description="Disordered" evidence="1">
    <location>
        <begin position="141"/>
        <end position="161"/>
    </location>
</feature>
<gene>
    <name evidence="2" type="ORF">PZE19_05590</name>
</gene>
<protein>
    <submittedName>
        <fullName evidence="2">Uncharacterized protein</fullName>
    </submittedName>
</protein>